<protein>
    <recommendedName>
        <fullName evidence="1">Cthe-2314-like HEPN domain-containing protein</fullName>
    </recommendedName>
</protein>
<dbReference type="InterPro" id="IPR041394">
    <property type="entry name" value="HEPN_Cthe2314"/>
</dbReference>
<organism evidence="2 3">
    <name type="scientific">Pseudomonas antarctica</name>
    <dbReference type="NCBI Taxonomy" id="219572"/>
    <lineage>
        <taxon>Bacteria</taxon>
        <taxon>Pseudomonadati</taxon>
        <taxon>Pseudomonadota</taxon>
        <taxon>Gammaproteobacteria</taxon>
        <taxon>Pseudomonadales</taxon>
        <taxon>Pseudomonadaceae</taxon>
        <taxon>Pseudomonas</taxon>
    </lineage>
</organism>
<reference evidence="2 3" key="1">
    <citation type="submission" date="2016-05" db="EMBL/GenBank/DDBJ databases">
        <title>Complete genome sequence of Pseudomonas antarctica PAMC 27494.</title>
        <authorList>
            <person name="Lee J."/>
        </authorList>
    </citation>
    <scope>NUCLEOTIDE SEQUENCE [LARGE SCALE GENOMIC DNA]</scope>
    <source>
        <strain evidence="2 3">PAMC 27494</strain>
    </source>
</reference>
<dbReference type="AlphaFoldDB" id="A0A172YZK0"/>
<proteinExistence type="predicted"/>
<dbReference type="EMBL" id="CP015600">
    <property type="protein sequence ID" value="ANF85723.1"/>
    <property type="molecule type" value="Genomic_DNA"/>
</dbReference>
<feature type="domain" description="Cthe-2314-like HEPN" evidence="1">
    <location>
        <begin position="108"/>
        <end position="287"/>
    </location>
</feature>
<dbReference type="Proteomes" id="UP000077829">
    <property type="component" value="Chromosome"/>
</dbReference>
<dbReference type="PATRIC" id="fig|219572.3.peg.2379"/>
<dbReference type="KEGG" id="panr:A7J50_2315"/>
<evidence type="ECO:0000259" key="1">
    <source>
        <dbReference type="Pfam" id="PF18730"/>
    </source>
</evidence>
<dbReference type="Pfam" id="PF18730">
    <property type="entry name" value="HEPN_Cthe2314"/>
    <property type="match status" value="1"/>
</dbReference>
<gene>
    <name evidence="2" type="ORF">A7J50_2315</name>
</gene>
<name>A0A172YZK0_9PSED</name>
<evidence type="ECO:0000313" key="2">
    <source>
        <dbReference type="EMBL" id="ANF85723.1"/>
    </source>
</evidence>
<sequence>MRFKPKTGLRRLKKVRGLTRIVSILGSSETQQKRPWCKCSMMPLVRNQFALTNRKIVVVTPGALIIKESKMHPIEKEILLDEESPVFKAEAKGNGVEVHTANDLEFYIVRCGKALSHLSGSMDKARLSLELLNTKYLDSISMEDRPRSALIEMMVENSIIRVQSIYDRALILTNNILDLGIDNQYIHHPLIVTNENVVRYGLDKPLKAFNKACREFKDIRNRVIHHDRFTEEQFDQLSLIINADHLAKTVGRKGIVNEDVLRAVIKNYLDSKQEELTSYLDGIETRLHELYDVMLPVYIHYKEKFRRK</sequence>
<evidence type="ECO:0000313" key="3">
    <source>
        <dbReference type="Proteomes" id="UP000077829"/>
    </source>
</evidence>
<accession>A0A172YZK0</accession>